<sequence length="129" mass="14288">MKADRHRHLAERITRSVARCGDGDWEMTIEAAMLAGTHWANHALHCRAVSDPDEDIVHTSMLVVNTLRKYSIVEPELLRALGEIEELRPLYVRGDVEGGPAAAERALALLAEIAAHARQAETSTTRRIS</sequence>
<accession>A0ABP8NT79</accession>
<organism evidence="1 2">
    <name type="scientific">Rhodococcus olei</name>
    <dbReference type="NCBI Taxonomy" id="2161675"/>
    <lineage>
        <taxon>Bacteria</taxon>
        <taxon>Bacillati</taxon>
        <taxon>Actinomycetota</taxon>
        <taxon>Actinomycetes</taxon>
        <taxon>Mycobacteriales</taxon>
        <taxon>Nocardiaceae</taxon>
        <taxon>Rhodococcus</taxon>
    </lineage>
</organism>
<dbReference type="EMBL" id="BAABFB010000007">
    <property type="protein sequence ID" value="GAA4470946.1"/>
    <property type="molecule type" value="Genomic_DNA"/>
</dbReference>
<dbReference type="Proteomes" id="UP001501183">
    <property type="component" value="Unassembled WGS sequence"/>
</dbReference>
<reference evidence="2" key="1">
    <citation type="journal article" date="2019" name="Int. J. Syst. Evol. Microbiol.">
        <title>The Global Catalogue of Microorganisms (GCM) 10K type strain sequencing project: providing services to taxonomists for standard genome sequencing and annotation.</title>
        <authorList>
            <consortium name="The Broad Institute Genomics Platform"/>
            <consortium name="The Broad Institute Genome Sequencing Center for Infectious Disease"/>
            <person name="Wu L."/>
            <person name="Ma J."/>
        </authorList>
    </citation>
    <scope>NUCLEOTIDE SEQUENCE [LARGE SCALE GENOMIC DNA]</scope>
    <source>
        <strain evidence="2">JCM 32206</strain>
    </source>
</reference>
<evidence type="ECO:0000313" key="1">
    <source>
        <dbReference type="EMBL" id="GAA4470946.1"/>
    </source>
</evidence>
<name>A0ABP8NT79_9NOCA</name>
<proteinExistence type="predicted"/>
<keyword evidence="2" id="KW-1185">Reference proteome</keyword>
<dbReference type="RefSeq" id="WP_345340906.1">
    <property type="nucleotide sequence ID" value="NZ_BAABFB010000007.1"/>
</dbReference>
<protein>
    <submittedName>
        <fullName evidence="1">Uncharacterized protein</fullName>
    </submittedName>
</protein>
<evidence type="ECO:0000313" key="2">
    <source>
        <dbReference type="Proteomes" id="UP001501183"/>
    </source>
</evidence>
<comment type="caution">
    <text evidence="1">The sequence shown here is derived from an EMBL/GenBank/DDBJ whole genome shotgun (WGS) entry which is preliminary data.</text>
</comment>
<gene>
    <name evidence="1" type="ORF">GCM10023094_00680</name>
</gene>